<keyword evidence="7" id="KW-0945">Host-virus interaction</keyword>
<evidence type="ECO:0000256" key="5">
    <source>
        <dbReference type="ARBA" id="ARBA00022506"/>
    </source>
</evidence>
<dbReference type="Pfam" id="PF07245">
    <property type="entry name" value="Phlebovirus_G2"/>
    <property type="match status" value="1"/>
</dbReference>
<feature type="domain" description="Phlebovirus glycoprotein G2 C-terminal" evidence="27">
    <location>
        <begin position="1169"/>
        <end position="1338"/>
    </location>
</feature>
<evidence type="ECO:0000259" key="26">
    <source>
        <dbReference type="Pfam" id="PF07246"/>
    </source>
</evidence>
<name>I1T369_9VIRU</name>
<dbReference type="GO" id="GO:0044178">
    <property type="term" value="C:host cell Golgi membrane"/>
    <property type="evidence" value="ECO:0007669"/>
    <property type="project" value="UniProtKB-SubCell"/>
</dbReference>
<keyword evidence="16 23" id="KW-0472">Membrane</keyword>
<keyword evidence="11" id="KW-1161">Viral attachment to host cell</keyword>
<dbReference type="Proteomes" id="UP000116944">
    <property type="component" value="Genome"/>
</dbReference>
<keyword evidence="19" id="KW-1038">Host endoplasmic reticulum</keyword>
<evidence type="ECO:0000256" key="10">
    <source>
        <dbReference type="ARBA" id="ARBA00022729"/>
    </source>
</evidence>
<evidence type="ECO:0000256" key="2">
    <source>
        <dbReference type="ARBA" id="ARBA00004482"/>
    </source>
</evidence>
<dbReference type="RefSeq" id="YP_010839702.1">
    <property type="nucleotide sequence ID" value="NC_078054.1"/>
</dbReference>
<evidence type="ECO:0000256" key="1">
    <source>
        <dbReference type="ARBA" id="ARBA00004244"/>
    </source>
</evidence>
<evidence type="ECO:0000256" key="17">
    <source>
        <dbReference type="ARBA" id="ARBA00023157"/>
    </source>
</evidence>
<dbReference type="Gene3D" id="2.60.40.3770">
    <property type="match status" value="1"/>
</dbReference>
<dbReference type="EMBL" id="HM566186">
    <property type="protein sequence ID" value="AEL29686.1"/>
    <property type="molecule type" value="Genomic_RNA"/>
</dbReference>
<feature type="transmembrane region" description="Helical" evidence="23">
    <location>
        <begin position="717"/>
        <end position="742"/>
    </location>
</feature>
<organism evidence="28 29">
    <name type="scientific">Rio Claro virus</name>
    <dbReference type="NCBI Taxonomy" id="2848418"/>
    <lineage>
        <taxon>Viruses</taxon>
        <taxon>Riboviria</taxon>
        <taxon>Orthornavirae</taxon>
        <taxon>Negarnaviricota</taxon>
        <taxon>Polyploviricotina</taxon>
        <taxon>Bunyaviricetes</taxon>
        <taxon>Hareavirales</taxon>
        <taxon>Phenuiviridae</taxon>
        <taxon>Phlebovirus</taxon>
        <taxon>Phlebovirus claroense</taxon>
    </lineage>
</organism>
<dbReference type="InterPro" id="IPR010826">
    <property type="entry name" value="Phlebovirus_G1"/>
</dbReference>
<keyword evidence="17" id="KW-1015">Disulfide bond</keyword>
<dbReference type="GO" id="GO:0019062">
    <property type="term" value="P:virion attachment to host cell"/>
    <property type="evidence" value="ECO:0007669"/>
    <property type="project" value="UniProtKB-KW"/>
</dbReference>
<dbReference type="GO" id="GO:0046718">
    <property type="term" value="P:symbiont entry into host cell"/>
    <property type="evidence" value="ECO:0007669"/>
    <property type="project" value="UniProtKB-KW"/>
</dbReference>
<keyword evidence="8" id="KW-1162">Viral penetration into host cytoplasm</keyword>
<evidence type="ECO:0000313" key="28">
    <source>
        <dbReference type="EMBL" id="AEL29686.1"/>
    </source>
</evidence>
<evidence type="ECO:0000256" key="23">
    <source>
        <dbReference type="SAM" id="Phobius"/>
    </source>
</evidence>
<dbReference type="KEGG" id="vg:80549633"/>
<feature type="transmembrane region" description="Helical" evidence="23">
    <location>
        <begin position="1302"/>
        <end position="1327"/>
    </location>
</feature>
<evidence type="ECO:0000256" key="22">
    <source>
        <dbReference type="ARBA" id="ARBA00033745"/>
    </source>
</evidence>
<evidence type="ECO:0000256" key="11">
    <source>
        <dbReference type="ARBA" id="ARBA00022804"/>
    </source>
</evidence>
<dbReference type="Gene3D" id="2.60.98.50">
    <property type="match status" value="3"/>
</dbReference>
<keyword evidence="18" id="KW-0325">Glycoprotein</keyword>
<keyword evidence="10" id="KW-0732">Signal</keyword>
<dbReference type="GO" id="GO:0016020">
    <property type="term" value="C:membrane"/>
    <property type="evidence" value="ECO:0007669"/>
    <property type="project" value="InterPro"/>
</dbReference>
<evidence type="ECO:0000256" key="8">
    <source>
        <dbReference type="ARBA" id="ARBA00022595"/>
    </source>
</evidence>
<evidence type="ECO:0000256" key="9">
    <source>
        <dbReference type="ARBA" id="ARBA00022692"/>
    </source>
</evidence>
<evidence type="ECO:0000256" key="18">
    <source>
        <dbReference type="ARBA" id="ARBA00023180"/>
    </source>
</evidence>
<dbReference type="GO" id="GO:0044167">
    <property type="term" value="C:host cell endoplasmic reticulum membrane"/>
    <property type="evidence" value="ECO:0007669"/>
    <property type="project" value="UniProtKB-SubCell"/>
</dbReference>
<dbReference type="InterPro" id="IPR043603">
    <property type="entry name" value="Phlebo_G2_C"/>
</dbReference>
<keyword evidence="29" id="KW-1185">Reference proteome</keyword>
<keyword evidence="14" id="KW-1043">Host membrane</keyword>
<feature type="domain" description="Phlebovirus glycoprotein G1" evidence="24">
    <location>
        <begin position="288"/>
        <end position="826"/>
    </location>
</feature>
<evidence type="ECO:0000313" key="29">
    <source>
        <dbReference type="Proteomes" id="UP000116944"/>
    </source>
</evidence>
<keyword evidence="20" id="KW-1160">Virus entry into host cell</keyword>
<dbReference type="GeneID" id="80549633"/>
<keyword evidence="15 23" id="KW-1133">Transmembrane helix</keyword>
<dbReference type="GO" id="GO:0039654">
    <property type="term" value="P:fusion of virus membrane with host endosome membrane"/>
    <property type="evidence" value="ECO:0007669"/>
    <property type="project" value="UniProtKB-KW"/>
</dbReference>
<keyword evidence="5" id="KW-1168">Fusion of virus membrane with host membrane</keyword>
<proteinExistence type="inferred from homology"/>
<dbReference type="InterPro" id="IPR009878">
    <property type="entry name" value="Phlebovirus_G2_fusion"/>
</dbReference>
<evidence type="ECO:0000256" key="6">
    <source>
        <dbReference type="ARBA" id="ARBA00022510"/>
    </source>
</evidence>
<evidence type="ECO:0000256" key="14">
    <source>
        <dbReference type="ARBA" id="ARBA00022870"/>
    </source>
</evidence>
<evidence type="ECO:0000256" key="15">
    <source>
        <dbReference type="ARBA" id="ARBA00022989"/>
    </source>
</evidence>
<evidence type="ECO:0000259" key="24">
    <source>
        <dbReference type="Pfam" id="PF07243"/>
    </source>
</evidence>
<dbReference type="Pfam" id="PF07243">
    <property type="entry name" value="Phlebovirus_G1"/>
    <property type="match status" value="1"/>
</dbReference>
<comment type="subcellular location">
    <subcellularLocation>
        <location evidence="1">Host Golgi apparatus membrane</location>
        <topology evidence="1">Single-pass type I membrane protein</topology>
    </subcellularLocation>
    <subcellularLocation>
        <location evidence="2">Host endoplasmic reticulum membrane</location>
        <topology evidence="2">Single-pass type I membrane protein</topology>
    </subcellularLocation>
    <subcellularLocation>
        <location evidence="3">Virion membrane</location>
        <topology evidence="3">Single-pass type I membrane protein</topology>
    </subcellularLocation>
</comment>
<feature type="domain" description="Phlebovirus glycoprotein G2 fusion" evidence="25">
    <location>
        <begin position="833"/>
        <end position="1150"/>
    </location>
</feature>
<keyword evidence="9 23" id="KW-0812">Transmembrane</keyword>
<comment type="similarity">
    <text evidence="22">Belongs to the phlebovirus envelope glycoprotein family.</text>
</comment>
<evidence type="ECO:0000256" key="16">
    <source>
        <dbReference type="ARBA" id="ARBA00023136"/>
    </source>
</evidence>
<dbReference type="Pfam" id="PF19019">
    <property type="entry name" value="Phlebo_G2_C"/>
    <property type="match status" value="1"/>
</dbReference>
<evidence type="ECO:0000256" key="13">
    <source>
        <dbReference type="ARBA" id="ARBA00022844"/>
    </source>
</evidence>
<evidence type="ECO:0000256" key="19">
    <source>
        <dbReference type="ARBA" id="ARBA00023184"/>
    </source>
</evidence>
<evidence type="ECO:0000256" key="21">
    <source>
        <dbReference type="ARBA" id="ARBA00031199"/>
    </source>
</evidence>
<evidence type="ECO:0000256" key="4">
    <source>
        <dbReference type="ARBA" id="ARBA00015294"/>
    </source>
</evidence>
<evidence type="ECO:0000256" key="3">
    <source>
        <dbReference type="ARBA" id="ARBA00004563"/>
    </source>
</evidence>
<feature type="domain" description="Phlebovirus nonstructural NS-M" evidence="26">
    <location>
        <begin position="12"/>
        <end position="136"/>
    </location>
</feature>
<dbReference type="Pfam" id="PF07246">
    <property type="entry name" value="Phlebovirus_NSM"/>
    <property type="match status" value="1"/>
</dbReference>
<keyword evidence="6" id="KW-1170">Fusion of virus membrane with host endosomal membrane</keyword>
<evidence type="ECO:0000256" key="7">
    <source>
        <dbReference type="ARBA" id="ARBA00022581"/>
    </source>
</evidence>
<evidence type="ECO:0000256" key="12">
    <source>
        <dbReference type="ARBA" id="ARBA00022812"/>
    </source>
</evidence>
<evidence type="ECO:0000259" key="25">
    <source>
        <dbReference type="Pfam" id="PF07245"/>
    </source>
</evidence>
<sequence>MIYLPILLLLRLTAASFVLESTRPKGHSSKVCLSNTSSSKILERYWDNLEQGMPNGPRMCSIGSGESHLTSGANIKKLIRDVRDSPTALNVSCVVANQPEHSISIAFLEIPDDFIKPTSIDCVTGESIREVGTLDEAASPPDFHKPVIIEMDEDTDFLPPRVLPASNDIRPVTLDTRHGHITRDEEKIALQLEVDTLRDQLGVERRQIAELNSIMQNTANMADSEREQNQKTISEKHRQIHDQTRQIHELEREIMRLSRPTTLPLLKTTLAVMTAVSLLPASDAVLWPHTRNRIGSGLYKMSDDDSVDCRPVNYLEGCYGFELLLDSSQYPFFSSHSTFRSLLEAVNDNIVNKNNEGICLSNSSQKDPKCHSDKALMQAYCPNNFRSAHYIDDNGQLRGVVCKEGYEITEDCNFCRKIKKSANQNKDVYKSSVQMQDIVCQPGGEAYDGPKIRPKGACFIGNRVFKKCKLMSKSYEVVPFVTVPSKGKIYLDTMILKNEEVISEDSFVCYDHRGQEGGSVATEQESRGLNAVRVSECKIVNSAKTKKCSGDAVFCSKYKCANEYPEVYCRHVPGAGNLKVLMSGQWIKPTCLGYEKVLVGREQKLNAIQPQEECNTCNVKCLNDGIRIRSTGFKMYTAVACAHGSCKTITQKPSSEILVPYPGITASSGGKIGITLSHDDSKVSAHLTAHCKGRDPCEVYSCFFCWENFLNYQCHNVLSALVSTMIIISLLWVSLSIIVKILRRVKLIPSYVKNPLAWMIYLWTWTVRSLLAYFRRKIYSLNHQIGWNGDIEMGENRPRRRVDNPLGLRNLVPLQRYSLLFMFLVMTVSADACSQSVVASSKIVRCRVESSKTVCKVSGSVVLKAGVIGSDSCLIIKGSSEGQKALMTVRTISSELVCREGQSFWTGQFTPSCLSSRRCHLVGECVEKDCQSWRDNVTSGEFGALGDNEMMTENKCFEQCGGLGCSCWNINPSCLFVHTKLVSTRKEAVRVFSCSEWVHRVTLEITTPKKEKDTVILTNLGSKFLSWGSISLSIDAEAITGSNSYTFLQSTTGGFALLDEGLQTIPREGYLGEIRCSSEAAVINGHKSCLRAPNLVKYKPMTDIVECTTSLVDPFAVFLRGSLPQMREGMTFTSTKDKKSVQAMSSYAIKAEINLLLDDYDVEFAEDVVNCEASFVNISGCYSCNLGALICLTIKSPREGTFSSHNSDSTLVLATHTSAGTQDYCMMTHFNTPHVEEELTYSCGGDEKKIEITGTLIAMLPYDDRNTTGGDSTVVNPASSSWSFLEWFKGLFSWLGGPLKGFFVIAGYVIASIILIILILMVLRFLVARLMAVILKKTK</sequence>
<evidence type="ECO:0000259" key="27">
    <source>
        <dbReference type="Pfam" id="PF19019"/>
    </source>
</evidence>
<reference evidence="28 29" key="1">
    <citation type="submission" date="2010-06" db="EMBL/GenBank/DDBJ databases">
        <title>Genetic diversity of the Phlebovirus genus.</title>
        <authorList>
            <person name="Palacios G."/>
            <person name="Savji N."/>
            <person name="Sze W."/>
            <person name="Hutchinson S."/>
            <person name="Tesh R."/>
            <person name="Travassos da Rosa A."/>
            <person name="Lipkin W."/>
        </authorList>
    </citation>
    <scope>NUCLEOTIDE SEQUENCE [LARGE SCALE GENOMIC DNA]</scope>
</reference>
<evidence type="ECO:0000256" key="20">
    <source>
        <dbReference type="ARBA" id="ARBA00023296"/>
    </source>
</evidence>
<accession>I1T369</accession>
<dbReference type="InterPro" id="IPR009879">
    <property type="entry name" value="Phlebovirus_NSM"/>
</dbReference>
<dbReference type="GO" id="GO:0055036">
    <property type="term" value="C:virion membrane"/>
    <property type="evidence" value="ECO:0007669"/>
    <property type="project" value="UniProtKB-SubCell"/>
</dbReference>
<keyword evidence="12" id="KW-1040">Host Golgi apparatus</keyword>
<feature type="transmembrane region" description="Helical" evidence="23">
    <location>
        <begin position="754"/>
        <end position="774"/>
    </location>
</feature>
<keyword evidence="13" id="KW-0946">Virion</keyword>
<protein>
    <recommendedName>
        <fullName evidence="4">Envelopment polyprotein</fullName>
    </recommendedName>
    <alternativeName>
        <fullName evidence="21">M polyprotein</fullName>
    </alternativeName>
</protein>